<dbReference type="Gene3D" id="2.130.10.120">
    <property type="entry name" value="Prolyl oligopeptidase, N-terminal domain"/>
    <property type="match status" value="1"/>
</dbReference>
<dbReference type="InterPro" id="IPR029058">
    <property type="entry name" value="AB_hydrolase_fold"/>
</dbReference>
<dbReference type="PRINTS" id="PR00862">
    <property type="entry name" value="PROLIGOPTASE"/>
</dbReference>
<evidence type="ECO:0000259" key="7">
    <source>
        <dbReference type="Pfam" id="PF00326"/>
    </source>
</evidence>
<dbReference type="SUPFAM" id="SSF50993">
    <property type="entry name" value="Peptidase/esterase 'gauge' domain"/>
    <property type="match status" value="1"/>
</dbReference>
<keyword evidence="10" id="KW-1185">Reference proteome</keyword>
<evidence type="ECO:0000256" key="2">
    <source>
        <dbReference type="ARBA" id="ARBA00005228"/>
    </source>
</evidence>
<accession>A0A5C4XJF5</accession>
<dbReference type="InterPro" id="IPR023302">
    <property type="entry name" value="Pept_S9A_N"/>
</dbReference>
<proteinExistence type="inferred from homology"/>
<keyword evidence="4" id="KW-0645">Protease</keyword>
<sequence length="689" mass="75883">MSEITYPTTDRIDVAEEHFGETVVDTYRWLENDAPNDHAVTAWIKAQNQVTRGHLDTLAGRDIFEGRMKALFEYERFTVPRKRGDRYFLTLHKGIENQPSLYVRHGAFGEARVLIDPNAWSDDNADAIGEWSVSDDGRYVAFSVQKGGTDWRTIRVLDIESGREFEDFVEWARFTRITWAPDGAGFFYSRMPAPIRGNTAGAAIADHAVYFHRIGTRQAEDRLIYATPDRPGLLHVADRAEYGYYLAISSTPGTNENALTVVDLASRDWTPRTVVPDMKAEWSVIGHDGSKLILVTTDGAERRRVVSLDLAEPDPRPKEIVAEDAGNAVLNDAALLGDKLLIGYLVDAKTEIRRFNVSGAPDGAVALPGIGTAGGFQGHPGDSEAFFGFTGFDAPMAIYRYDTASNAVTPWAEPKAPIDPDGLAVEQRFYRSKDGTEVPLFLIRRKDVTRAAPTLLYGYGGFGIPQVPYYNPIQLAWVEQGGVLAIANIRGGGEYGRAWHRAGQLEEKQNTFDDFIAAGEFLKRTGITSQKGLAIQGESNGGLLVAAVTNQRPDLFDVALPGVGVLDMLRYEKFTAGAFWASEFGSPSEDRHFRNLMTYSPYHTVRDGDDYPAILATTSDADDRVVPAHTFKYVAALQAADLGSKPRLVRIETRAGHGAGMPLDKMIAQHADMWAFAAHWTGLSIAPAK</sequence>
<dbReference type="AlphaFoldDB" id="A0A5C4XJF5"/>
<dbReference type="Pfam" id="PF02897">
    <property type="entry name" value="Peptidase_S9_N"/>
    <property type="match status" value="1"/>
</dbReference>
<keyword evidence="5" id="KW-0378">Hydrolase</keyword>
<dbReference type="Gene3D" id="3.40.50.1820">
    <property type="entry name" value="alpha/beta hydrolase"/>
    <property type="match status" value="1"/>
</dbReference>
<feature type="domain" description="Peptidase S9A N-terminal" evidence="8">
    <location>
        <begin position="12"/>
        <end position="413"/>
    </location>
</feature>
<keyword evidence="6" id="KW-0720">Serine protease</keyword>
<comment type="caution">
    <text evidence="9">The sequence shown here is derived from an EMBL/GenBank/DDBJ whole genome shotgun (WGS) entry which is preliminary data.</text>
</comment>
<name>A0A5C4XJF5_9HYPH</name>
<protein>
    <recommendedName>
        <fullName evidence="3">prolyl oligopeptidase</fullName>
        <ecNumber evidence="3">3.4.21.26</ecNumber>
    </recommendedName>
</protein>
<dbReference type="Proteomes" id="UP000311605">
    <property type="component" value="Unassembled WGS sequence"/>
</dbReference>
<dbReference type="PANTHER" id="PTHR42881:SF2">
    <property type="entry name" value="PROLYL ENDOPEPTIDASE"/>
    <property type="match status" value="1"/>
</dbReference>
<dbReference type="InterPro" id="IPR001375">
    <property type="entry name" value="Peptidase_S9_cat"/>
</dbReference>
<evidence type="ECO:0000259" key="8">
    <source>
        <dbReference type="Pfam" id="PF02897"/>
    </source>
</evidence>
<feature type="domain" description="Peptidase S9 prolyl oligopeptidase catalytic" evidence="7">
    <location>
        <begin position="475"/>
        <end position="682"/>
    </location>
</feature>
<dbReference type="GO" id="GO:0070012">
    <property type="term" value="F:oligopeptidase activity"/>
    <property type="evidence" value="ECO:0007669"/>
    <property type="project" value="TreeGrafter"/>
</dbReference>
<comment type="similarity">
    <text evidence="2">Belongs to the peptidase S9A family.</text>
</comment>
<dbReference type="PROSITE" id="PS00708">
    <property type="entry name" value="PRO_ENDOPEP_SER"/>
    <property type="match status" value="1"/>
</dbReference>
<dbReference type="InterPro" id="IPR051167">
    <property type="entry name" value="Prolyl_oligopep/macrocyclase"/>
</dbReference>
<dbReference type="EC" id="3.4.21.26" evidence="3"/>
<evidence type="ECO:0000313" key="9">
    <source>
        <dbReference type="EMBL" id="TNM63532.1"/>
    </source>
</evidence>
<dbReference type="SUPFAM" id="SSF53474">
    <property type="entry name" value="alpha/beta-Hydrolases"/>
    <property type="match status" value="1"/>
</dbReference>
<evidence type="ECO:0000256" key="4">
    <source>
        <dbReference type="ARBA" id="ARBA00022670"/>
    </source>
</evidence>
<dbReference type="Pfam" id="PF00326">
    <property type="entry name" value="Peptidase_S9"/>
    <property type="match status" value="1"/>
</dbReference>
<evidence type="ECO:0000256" key="1">
    <source>
        <dbReference type="ARBA" id="ARBA00001070"/>
    </source>
</evidence>
<evidence type="ECO:0000256" key="5">
    <source>
        <dbReference type="ARBA" id="ARBA00022801"/>
    </source>
</evidence>
<dbReference type="OrthoDB" id="9801421at2"/>
<dbReference type="FunFam" id="3.40.50.1820:FF:000005">
    <property type="entry name" value="Prolyl endopeptidase"/>
    <property type="match status" value="1"/>
</dbReference>
<evidence type="ECO:0000256" key="6">
    <source>
        <dbReference type="ARBA" id="ARBA00022825"/>
    </source>
</evidence>
<dbReference type="InterPro" id="IPR002470">
    <property type="entry name" value="Peptidase_S9A"/>
</dbReference>
<comment type="catalytic activity">
    <reaction evidence="1">
        <text>Hydrolysis of Pro-|-Xaa &gt;&gt; Ala-|-Xaa in oligopeptides.</text>
        <dbReference type="EC" id="3.4.21.26"/>
    </reaction>
</comment>
<dbReference type="GO" id="GO:0004252">
    <property type="term" value="F:serine-type endopeptidase activity"/>
    <property type="evidence" value="ECO:0007669"/>
    <property type="project" value="UniProtKB-EC"/>
</dbReference>
<gene>
    <name evidence="9" type="ORF">FHP24_12030</name>
</gene>
<dbReference type="RefSeq" id="WP_139676442.1">
    <property type="nucleotide sequence ID" value="NZ_VDMN01000002.1"/>
</dbReference>
<evidence type="ECO:0000313" key="10">
    <source>
        <dbReference type="Proteomes" id="UP000311605"/>
    </source>
</evidence>
<dbReference type="EMBL" id="VDMN01000002">
    <property type="protein sequence ID" value="TNM63532.1"/>
    <property type="molecule type" value="Genomic_DNA"/>
</dbReference>
<dbReference type="InterPro" id="IPR002471">
    <property type="entry name" value="Pept_S9_AS"/>
</dbReference>
<organism evidence="9 10">
    <name type="scientific">Aliirhizobium smilacinae</name>
    <dbReference type="NCBI Taxonomy" id="1395944"/>
    <lineage>
        <taxon>Bacteria</taxon>
        <taxon>Pseudomonadati</taxon>
        <taxon>Pseudomonadota</taxon>
        <taxon>Alphaproteobacteria</taxon>
        <taxon>Hyphomicrobiales</taxon>
        <taxon>Rhizobiaceae</taxon>
        <taxon>Aliirhizobium</taxon>
    </lineage>
</organism>
<dbReference type="PANTHER" id="PTHR42881">
    <property type="entry name" value="PROLYL ENDOPEPTIDASE"/>
    <property type="match status" value="1"/>
</dbReference>
<reference evidence="9 10" key="1">
    <citation type="submission" date="2019-06" db="EMBL/GenBank/DDBJ databases">
        <title>The draft genome of Rhizobium smilacinae PTYR-5.</title>
        <authorList>
            <person name="Liu L."/>
            <person name="Li L."/>
            <person name="Zhang X."/>
        </authorList>
    </citation>
    <scope>NUCLEOTIDE SEQUENCE [LARGE SCALE GENOMIC DNA]</scope>
    <source>
        <strain evidence="9 10">PTYR-5</strain>
    </source>
</reference>
<evidence type="ECO:0000256" key="3">
    <source>
        <dbReference type="ARBA" id="ARBA00011897"/>
    </source>
</evidence>
<dbReference type="GO" id="GO:0006508">
    <property type="term" value="P:proteolysis"/>
    <property type="evidence" value="ECO:0007669"/>
    <property type="project" value="UniProtKB-KW"/>
</dbReference>
<dbReference type="GO" id="GO:0005829">
    <property type="term" value="C:cytosol"/>
    <property type="evidence" value="ECO:0007669"/>
    <property type="project" value="TreeGrafter"/>
</dbReference>